<protein>
    <submittedName>
        <fullName evidence="2">Uncharacterized protein LOC129921646 isoform X2</fullName>
    </submittedName>
</protein>
<gene>
    <name evidence="2" type="primary">LOC129921646</name>
</gene>
<accession>A0A9W2YAN2</accession>
<dbReference type="RefSeq" id="XP_055859755.1">
    <property type="nucleotide sequence ID" value="XM_056003780.1"/>
</dbReference>
<evidence type="ECO:0000313" key="1">
    <source>
        <dbReference type="Proteomes" id="UP001165740"/>
    </source>
</evidence>
<sequence>MCVYIYIYGSFCLEMQWMRPDNIPGVGSNNLLGDHHGPIKDLDLNRTRSLNRLEQSGRTYKDIGYILTDKNEMPGHIESLHMKLKEAQDQIKSLDILLTGGQQTKGYIGKRI</sequence>
<organism evidence="1 2">
    <name type="scientific">Biomphalaria glabrata</name>
    <name type="common">Bloodfluke planorb</name>
    <name type="synonym">Freshwater snail</name>
    <dbReference type="NCBI Taxonomy" id="6526"/>
    <lineage>
        <taxon>Eukaryota</taxon>
        <taxon>Metazoa</taxon>
        <taxon>Spiralia</taxon>
        <taxon>Lophotrochozoa</taxon>
        <taxon>Mollusca</taxon>
        <taxon>Gastropoda</taxon>
        <taxon>Heterobranchia</taxon>
        <taxon>Euthyneura</taxon>
        <taxon>Panpulmonata</taxon>
        <taxon>Hygrophila</taxon>
        <taxon>Lymnaeoidea</taxon>
        <taxon>Planorbidae</taxon>
        <taxon>Biomphalaria</taxon>
    </lineage>
</organism>
<evidence type="ECO:0000313" key="2">
    <source>
        <dbReference type="RefSeq" id="XP_055859755.1"/>
    </source>
</evidence>
<dbReference type="GeneID" id="129921646"/>
<reference evidence="2" key="1">
    <citation type="submission" date="2025-08" db="UniProtKB">
        <authorList>
            <consortium name="RefSeq"/>
        </authorList>
    </citation>
    <scope>IDENTIFICATION</scope>
</reference>
<dbReference type="Proteomes" id="UP001165740">
    <property type="component" value="Chromosome 11"/>
</dbReference>
<proteinExistence type="predicted"/>
<dbReference type="AlphaFoldDB" id="A0A9W2YAN2"/>
<keyword evidence="1" id="KW-1185">Reference proteome</keyword>
<name>A0A9W2YAN2_BIOGL</name>